<comment type="cofactor">
    <cofactor evidence="2">
        <name>Mg(2+)</name>
        <dbReference type="ChEBI" id="CHEBI:18420"/>
    </cofactor>
</comment>
<dbReference type="InterPro" id="IPR015824">
    <property type="entry name" value="Phosphoglycerate_kinase_N"/>
</dbReference>
<evidence type="ECO:0000256" key="4">
    <source>
        <dbReference type="ARBA" id="ARBA00013061"/>
    </source>
</evidence>
<dbReference type="EMBL" id="CAJGYO010000019">
    <property type="protein sequence ID" value="CAD6338743.1"/>
    <property type="molecule type" value="Genomic_DNA"/>
</dbReference>
<evidence type="ECO:0000256" key="7">
    <source>
        <dbReference type="ARBA" id="ARBA00022777"/>
    </source>
</evidence>
<dbReference type="PANTHER" id="PTHR11406:SF27">
    <property type="entry name" value="PHOSPHOGLYCERATE KINASE 3, CYTOSOLIC"/>
    <property type="match status" value="1"/>
</dbReference>
<keyword evidence="8" id="KW-0067">ATP-binding</keyword>
<dbReference type="InterPro" id="IPR001576">
    <property type="entry name" value="Phosphoglycerate_kinase"/>
</dbReference>
<dbReference type="EC" id="2.7.2.3" evidence="4 10"/>
<evidence type="ECO:0000256" key="10">
    <source>
        <dbReference type="RuleBase" id="RU000532"/>
    </source>
</evidence>
<evidence type="ECO:0000256" key="3">
    <source>
        <dbReference type="ARBA" id="ARBA00008982"/>
    </source>
</evidence>
<comment type="catalytic activity">
    <reaction evidence="1 10">
        <text>(2R)-3-phosphoglycerate + ATP = (2R)-3-phospho-glyceroyl phosphate + ADP</text>
        <dbReference type="Rhea" id="RHEA:14801"/>
        <dbReference type="ChEBI" id="CHEBI:30616"/>
        <dbReference type="ChEBI" id="CHEBI:57604"/>
        <dbReference type="ChEBI" id="CHEBI:58272"/>
        <dbReference type="ChEBI" id="CHEBI:456216"/>
        <dbReference type="EC" id="2.7.2.3"/>
    </reaction>
</comment>
<dbReference type="FunFam" id="3.40.50.1260:FF:000006">
    <property type="entry name" value="Phosphoglycerate kinase"/>
    <property type="match status" value="1"/>
</dbReference>
<gene>
    <name evidence="13" type="ORF">NCGR_LOCUS62841</name>
</gene>
<reference evidence="13" key="1">
    <citation type="submission" date="2020-10" db="EMBL/GenBank/DDBJ databases">
        <authorList>
            <person name="Han B."/>
            <person name="Lu T."/>
            <person name="Zhao Q."/>
            <person name="Huang X."/>
            <person name="Zhao Y."/>
        </authorList>
    </citation>
    <scope>NUCLEOTIDE SEQUENCE</scope>
</reference>
<evidence type="ECO:0000256" key="12">
    <source>
        <dbReference type="SAM" id="MobiDB-lite"/>
    </source>
</evidence>
<dbReference type="GO" id="GO:0043531">
    <property type="term" value="F:ADP binding"/>
    <property type="evidence" value="ECO:0007669"/>
    <property type="project" value="TreeGrafter"/>
</dbReference>
<dbReference type="GO" id="GO:0004618">
    <property type="term" value="F:phosphoglycerate kinase activity"/>
    <property type="evidence" value="ECO:0007669"/>
    <property type="project" value="UniProtKB-EC"/>
</dbReference>
<dbReference type="InterPro" id="IPR036043">
    <property type="entry name" value="Phosphoglycerate_kinase_sf"/>
</dbReference>
<proteinExistence type="inferred from homology"/>
<comment type="similarity">
    <text evidence="3 10">Belongs to the phosphoglycerate kinase family.</text>
</comment>
<dbReference type="Gene3D" id="3.40.50.1260">
    <property type="entry name" value="Phosphoglycerate kinase, N-terminal domain"/>
    <property type="match status" value="1"/>
</dbReference>
<accession>A0A811SBS2</accession>
<sequence>MATQKSVGNLTEADLKGKKVFLRADLINVPLDDDQNITDDTRIRASVPTIKFLTEKGAKVILDSHPGRPKGVTPKFSLKPLVPRLSELLEVDVVMANDCIDEDIEQLAACLPDGGVLLLETARFYEEEEKNDPEFAKKLASIADICVNDAFAHGGALLEGEGLPGVFAFDINDGYTTVSGTKNGLPDKTSHHISTDDGVSSELPVGTSRRTLPAGVFAYEITSEDKKVIHHISSDGGRRASTKVQEGKGLPGVFDWSGEDGSFVTGESRAEDKYIEHI</sequence>
<evidence type="ECO:0000256" key="8">
    <source>
        <dbReference type="ARBA" id="ARBA00022840"/>
    </source>
</evidence>
<keyword evidence="5 10" id="KW-0808">Transferase</keyword>
<evidence type="ECO:0000256" key="6">
    <source>
        <dbReference type="ARBA" id="ARBA00022741"/>
    </source>
</evidence>
<evidence type="ECO:0000256" key="1">
    <source>
        <dbReference type="ARBA" id="ARBA00000642"/>
    </source>
</evidence>
<dbReference type="GO" id="GO:0006096">
    <property type="term" value="P:glycolytic process"/>
    <property type="evidence" value="ECO:0007669"/>
    <property type="project" value="InterPro"/>
</dbReference>
<evidence type="ECO:0000256" key="9">
    <source>
        <dbReference type="ARBA" id="ARBA00022842"/>
    </source>
</evidence>
<protein>
    <recommendedName>
        <fullName evidence="4 10">Phosphoglycerate kinase</fullName>
        <ecNumber evidence="4 10">2.7.2.3</ecNumber>
    </recommendedName>
</protein>
<dbReference type="GO" id="GO:0005829">
    <property type="term" value="C:cytosol"/>
    <property type="evidence" value="ECO:0007669"/>
    <property type="project" value="TreeGrafter"/>
</dbReference>
<dbReference type="GO" id="GO:0005524">
    <property type="term" value="F:ATP binding"/>
    <property type="evidence" value="ECO:0007669"/>
    <property type="project" value="UniProtKB-KW"/>
</dbReference>
<feature type="region of interest" description="Disordered" evidence="12">
    <location>
        <begin position="182"/>
        <end position="205"/>
    </location>
</feature>
<dbReference type="GO" id="GO:0006094">
    <property type="term" value="P:gluconeogenesis"/>
    <property type="evidence" value="ECO:0007669"/>
    <property type="project" value="TreeGrafter"/>
</dbReference>
<keyword evidence="14" id="KW-1185">Reference proteome</keyword>
<dbReference type="OrthoDB" id="1718545at2759"/>
<evidence type="ECO:0000256" key="5">
    <source>
        <dbReference type="ARBA" id="ARBA00022679"/>
    </source>
</evidence>
<evidence type="ECO:0000256" key="11">
    <source>
        <dbReference type="RuleBase" id="RU000696"/>
    </source>
</evidence>
<organism evidence="13 14">
    <name type="scientific">Miscanthus lutarioriparius</name>
    <dbReference type="NCBI Taxonomy" id="422564"/>
    <lineage>
        <taxon>Eukaryota</taxon>
        <taxon>Viridiplantae</taxon>
        <taxon>Streptophyta</taxon>
        <taxon>Embryophyta</taxon>
        <taxon>Tracheophyta</taxon>
        <taxon>Spermatophyta</taxon>
        <taxon>Magnoliopsida</taxon>
        <taxon>Liliopsida</taxon>
        <taxon>Poales</taxon>
        <taxon>Poaceae</taxon>
        <taxon>PACMAD clade</taxon>
        <taxon>Panicoideae</taxon>
        <taxon>Andropogonodae</taxon>
        <taxon>Andropogoneae</taxon>
        <taxon>Saccharinae</taxon>
        <taxon>Miscanthus</taxon>
    </lineage>
</organism>
<evidence type="ECO:0000313" key="13">
    <source>
        <dbReference type="EMBL" id="CAD6338743.1"/>
    </source>
</evidence>
<evidence type="ECO:0000313" key="14">
    <source>
        <dbReference type="Proteomes" id="UP000604825"/>
    </source>
</evidence>
<comment type="subunit">
    <text evidence="11">Monomer.</text>
</comment>
<dbReference type="Pfam" id="PF00162">
    <property type="entry name" value="PGK"/>
    <property type="match status" value="1"/>
</dbReference>
<name>A0A811SBS2_9POAL</name>
<keyword evidence="9" id="KW-0460">Magnesium</keyword>
<dbReference type="Proteomes" id="UP000604825">
    <property type="component" value="Unassembled WGS sequence"/>
</dbReference>
<dbReference type="PANTHER" id="PTHR11406">
    <property type="entry name" value="PHOSPHOGLYCERATE KINASE"/>
    <property type="match status" value="1"/>
</dbReference>
<dbReference type="AlphaFoldDB" id="A0A811SBS2"/>
<evidence type="ECO:0000256" key="2">
    <source>
        <dbReference type="ARBA" id="ARBA00001946"/>
    </source>
</evidence>
<dbReference type="SUPFAM" id="SSF53748">
    <property type="entry name" value="Phosphoglycerate kinase"/>
    <property type="match status" value="1"/>
</dbReference>
<dbReference type="PRINTS" id="PR00477">
    <property type="entry name" value="PHGLYCKINASE"/>
</dbReference>
<keyword evidence="7 10" id="KW-0418">Kinase</keyword>
<keyword evidence="6" id="KW-0547">Nucleotide-binding</keyword>
<comment type="caution">
    <text evidence="13">The sequence shown here is derived from an EMBL/GenBank/DDBJ whole genome shotgun (WGS) entry which is preliminary data.</text>
</comment>